<reference evidence="2 3" key="1">
    <citation type="journal article" date="2020" name="ISME J.">
        <title>Comparative genomics reveals insights into cyanobacterial evolution and habitat adaptation.</title>
        <authorList>
            <person name="Chen M.Y."/>
            <person name="Teng W.K."/>
            <person name="Zhao L."/>
            <person name="Hu C.X."/>
            <person name="Zhou Y.K."/>
            <person name="Han B.P."/>
            <person name="Song L.R."/>
            <person name="Shu W.S."/>
        </authorList>
    </citation>
    <scope>NUCLEOTIDE SEQUENCE [LARGE SCALE GENOMIC DNA]</scope>
    <source>
        <strain evidence="2 3">FACHB-248</strain>
    </source>
</reference>
<name>A0ABR8GNM5_9CYAN</name>
<feature type="compositionally biased region" description="Polar residues" evidence="1">
    <location>
        <begin position="76"/>
        <end position="88"/>
    </location>
</feature>
<dbReference type="EMBL" id="JACJTA010000015">
    <property type="protein sequence ID" value="MBD2604799.1"/>
    <property type="molecule type" value="Genomic_DNA"/>
</dbReference>
<proteinExistence type="predicted"/>
<dbReference type="RefSeq" id="WP_144238119.1">
    <property type="nucleotide sequence ID" value="NZ_JACJTA010000015.1"/>
</dbReference>
<feature type="region of interest" description="Disordered" evidence="1">
    <location>
        <begin position="69"/>
        <end position="92"/>
    </location>
</feature>
<organism evidence="2 3">
    <name type="scientific">Scytonema hofmannii FACHB-248</name>
    <dbReference type="NCBI Taxonomy" id="1842502"/>
    <lineage>
        <taxon>Bacteria</taxon>
        <taxon>Bacillati</taxon>
        <taxon>Cyanobacteriota</taxon>
        <taxon>Cyanophyceae</taxon>
        <taxon>Nostocales</taxon>
        <taxon>Scytonemataceae</taxon>
        <taxon>Scytonema</taxon>
    </lineage>
</organism>
<evidence type="ECO:0000256" key="1">
    <source>
        <dbReference type="SAM" id="MobiDB-lite"/>
    </source>
</evidence>
<evidence type="ECO:0000313" key="2">
    <source>
        <dbReference type="EMBL" id="MBD2604799.1"/>
    </source>
</evidence>
<protein>
    <submittedName>
        <fullName evidence="2">Uncharacterized protein</fullName>
    </submittedName>
</protein>
<comment type="caution">
    <text evidence="2">The sequence shown here is derived from an EMBL/GenBank/DDBJ whole genome shotgun (WGS) entry which is preliminary data.</text>
</comment>
<evidence type="ECO:0000313" key="3">
    <source>
        <dbReference type="Proteomes" id="UP000660380"/>
    </source>
</evidence>
<keyword evidence="3" id="KW-1185">Reference proteome</keyword>
<accession>A0ABR8GNM5</accession>
<sequence length="103" mass="11808">MGISLLCAFKKRDTHDPHYSPEIKLTSPRYIPKILSIIPGANCDRFCAYRVRPERFGCCMVLAQSRSWRGSDRLPHSSTATHNQQQKTPVKATEVMFEKPNCR</sequence>
<gene>
    <name evidence="2" type="ORF">H6G81_09745</name>
</gene>
<dbReference type="Proteomes" id="UP000660380">
    <property type="component" value="Unassembled WGS sequence"/>
</dbReference>